<dbReference type="PANTHER" id="PTHR45763">
    <property type="entry name" value="HYDROLASE, ALPHA/BETA FOLD FAMILY PROTEIN, EXPRESSED-RELATED"/>
    <property type="match status" value="1"/>
</dbReference>
<keyword evidence="3" id="KW-1185">Reference proteome</keyword>
<dbReference type="Gene3D" id="3.40.50.1820">
    <property type="entry name" value="alpha/beta hydrolase"/>
    <property type="match status" value="1"/>
</dbReference>
<organism evidence="2 3">
    <name type="scientific">Marinobacter flavimaris</name>
    <dbReference type="NCBI Taxonomy" id="262076"/>
    <lineage>
        <taxon>Bacteria</taxon>
        <taxon>Pseudomonadati</taxon>
        <taxon>Pseudomonadota</taxon>
        <taxon>Gammaproteobacteria</taxon>
        <taxon>Pseudomonadales</taxon>
        <taxon>Marinobacteraceae</taxon>
        <taxon>Marinobacter</taxon>
    </lineage>
</organism>
<gene>
    <name evidence="2" type="ORF">DXI23_00330</name>
</gene>
<dbReference type="AlphaFoldDB" id="A0A3D8H619"/>
<dbReference type="SUPFAM" id="SSF53474">
    <property type="entry name" value="alpha/beta-Hydrolases"/>
    <property type="match status" value="1"/>
</dbReference>
<dbReference type="RefSeq" id="WP_104269852.1">
    <property type="nucleotide sequence ID" value="NZ_PSSW01000001.1"/>
</dbReference>
<name>A0A3D8H619_9GAMM</name>
<comment type="caution">
    <text evidence="2">The sequence shown here is derived from an EMBL/GenBank/DDBJ whole genome shotgun (WGS) entry which is preliminary data.</text>
</comment>
<evidence type="ECO:0000313" key="3">
    <source>
        <dbReference type="Proteomes" id="UP000256431"/>
    </source>
</evidence>
<reference evidence="2 3" key="1">
    <citation type="submission" date="2018-08" db="EMBL/GenBank/DDBJ databases">
        <title>Genome sequence of Marinobacter flavimaris KCTC 12185.</title>
        <authorList>
            <person name="Chun J."/>
            <person name="Kim B.-Y."/>
            <person name="Choi S.-B."/>
            <person name="Kwak M.-J."/>
        </authorList>
    </citation>
    <scope>NUCLEOTIDE SEQUENCE [LARGE SCALE GENOMIC DNA]</scope>
    <source>
        <strain evidence="2 3">KCTC 12185</strain>
    </source>
</reference>
<proteinExistence type="predicted"/>
<dbReference type="EMBL" id="QRDH01000001">
    <property type="protein sequence ID" value="RDU42164.1"/>
    <property type="molecule type" value="Genomic_DNA"/>
</dbReference>
<keyword evidence="2" id="KW-0378">Hydrolase</keyword>
<dbReference type="InterPro" id="IPR000073">
    <property type="entry name" value="AB_hydrolase_1"/>
</dbReference>
<evidence type="ECO:0000313" key="2">
    <source>
        <dbReference type="EMBL" id="RDU42164.1"/>
    </source>
</evidence>
<protein>
    <submittedName>
        <fullName evidence="2">Alpha/beta hydrolase</fullName>
    </submittedName>
</protein>
<dbReference type="Proteomes" id="UP000256431">
    <property type="component" value="Unassembled WGS sequence"/>
</dbReference>
<dbReference type="Pfam" id="PF12697">
    <property type="entry name" value="Abhydrolase_6"/>
    <property type="match status" value="1"/>
</dbReference>
<feature type="domain" description="AB hydrolase-1" evidence="1">
    <location>
        <begin position="35"/>
        <end position="282"/>
    </location>
</feature>
<dbReference type="GO" id="GO:0016787">
    <property type="term" value="F:hydrolase activity"/>
    <property type="evidence" value="ECO:0007669"/>
    <property type="project" value="UniProtKB-KW"/>
</dbReference>
<evidence type="ECO:0000259" key="1">
    <source>
        <dbReference type="Pfam" id="PF12697"/>
    </source>
</evidence>
<dbReference type="PANTHER" id="PTHR45763:SF46">
    <property type="entry name" value="AB HYDROLASE-1 DOMAIN-CONTAINING PROTEIN"/>
    <property type="match status" value="1"/>
</dbReference>
<sequence>MTQISADARWDRFLTLSDGRTLAFTDVGDPLGYPIVFGHGMPGSRLEGRFFDQKAREHGFRILTPDRPGIGNSDFQPGRKLLDYPADIEQLADFLELASFSHIGWSSGGSRTLACCYRLADRVDLGVCLSGLTHFAEYPGSGGLVQATRWPGPQLVRLSPRLTRLAVTLIAWLSRRHPGLYLKGAEEMASRHDRQLLRKLLSDGEFQRDQLMCLNSGGRAITTDLLTELGNWGFSLRDIRTPVFIYQGEEDPFVPMDYARHLAKNLPVAELTPMPGLGHLYPLCRDFQDQLFQRLTLQLDRHQTKESQTPS</sequence>
<dbReference type="PRINTS" id="PR00111">
    <property type="entry name" value="ABHYDROLASE"/>
</dbReference>
<dbReference type="InterPro" id="IPR029058">
    <property type="entry name" value="AB_hydrolase_fold"/>
</dbReference>
<accession>A0A3D8H619</accession>